<dbReference type="OrthoDB" id="27092at2"/>
<dbReference type="Pfam" id="PF12697">
    <property type="entry name" value="Abhydrolase_6"/>
    <property type="match status" value="1"/>
</dbReference>
<dbReference type="InterPro" id="IPR029058">
    <property type="entry name" value="AB_hydrolase_fold"/>
</dbReference>
<dbReference type="InterPro" id="IPR000073">
    <property type="entry name" value="AB_hydrolase_1"/>
</dbReference>
<dbReference type="STRING" id="499555.BJL86_3296"/>
<name>A0A173LP43_9ACTN</name>
<proteinExistence type="predicted"/>
<gene>
    <name evidence="2" type="ORF">BJL86_3296</name>
</gene>
<accession>A0A173LP43</accession>
<dbReference type="Gene3D" id="3.40.50.1820">
    <property type="entry name" value="alpha/beta hydrolase"/>
    <property type="match status" value="1"/>
</dbReference>
<reference evidence="2 3" key="1">
    <citation type="submission" date="2016-06" db="EMBL/GenBank/DDBJ databases">
        <title>Complete genome sequence of a saline-alkali tolerant type strain Dietzia timorensis ID05-A0528T.</title>
        <authorList>
            <person name="Wu X."/>
        </authorList>
    </citation>
    <scope>NUCLEOTIDE SEQUENCE [LARGE SCALE GENOMIC DNA]</scope>
    <source>
        <strain evidence="2 3">ID05-A0528</strain>
    </source>
</reference>
<dbReference type="PANTHER" id="PTHR46438:SF11">
    <property type="entry name" value="LIPASE-RELATED"/>
    <property type="match status" value="1"/>
</dbReference>
<feature type="domain" description="AB hydrolase-1" evidence="1">
    <location>
        <begin position="20"/>
        <end position="258"/>
    </location>
</feature>
<dbReference type="PRINTS" id="PR00111">
    <property type="entry name" value="ABHYDROLASE"/>
</dbReference>
<keyword evidence="2" id="KW-0378">Hydrolase</keyword>
<evidence type="ECO:0000259" key="1">
    <source>
        <dbReference type="Pfam" id="PF12697"/>
    </source>
</evidence>
<dbReference type="EMBL" id="CP015961">
    <property type="protein sequence ID" value="ANI94055.1"/>
    <property type="molecule type" value="Genomic_DNA"/>
</dbReference>
<dbReference type="KEGG" id="dtm:BJL86_3296"/>
<dbReference type="AlphaFoldDB" id="A0A173LP43"/>
<dbReference type="SUPFAM" id="SSF53474">
    <property type="entry name" value="alpha/beta-Hydrolases"/>
    <property type="match status" value="1"/>
</dbReference>
<dbReference type="RefSeq" id="WP_067470823.1">
    <property type="nucleotide sequence ID" value="NZ_CP015961.1"/>
</dbReference>
<protein>
    <submittedName>
        <fullName evidence="2">Putative aminoacrylate hydrolase RutD</fullName>
    </submittedName>
</protein>
<dbReference type="PANTHER" id="PTHR46438">
    <property type="entry name" value="ALPHA/BETA-HYDROLASES SUPERFAMILY PROTEIN"/>
    <property type="match status" value="1"/>
</dbReference>
<evidence type="ECO:0000313" key="2">
    <source>
        <dbReference type="EMBL" id="ANI94055.1"/>
    </source>
</evidence>
<sequence>MANRLEIASTVHGDPDAPTVILIHGVVHQQHAWDPVVPLLAEKYRVVTFDLPGHGASGAIPEGSNPIPYVLDSLVDVIGELGGSGQRPHLVGNSLGGYVALEMGSRGLASGVTGISPAGFFRNRFELKHAEQVFLALKKSVGVIKPLVPRLSANRVGRSVMFGVFSTHPWKYPAESMLIDANTLAENTLLDDLPDLDFTFSAPTDRNLPITIAWGTRDLVLFPGQRHNVHTVFPQARIIPMRGLGHVPMSDDPEQIAKVIDTSAARSFAREKRLGSLRDKNAER</sequence>
<dbReference type="Proteomes" id="UP000186104">
    <property type="component" value="Chromosome"/>
</dbReference>
<evidence type="ECO:0000313" key="3">
    <source>
        <dbReference type="Proteomes" id="UP000186104"/>
    </source>
</evidence>
<keyword evidence="3" id="KW-1185">Reference proteome</keyword>
<organism evidence="2 3">
    <name type="scientific">Dietzia timorensis</name>
    <dbReference type="NCBI Taxonomy" id="499555"/>
    <lineage>
        <taxon>Bacteria</taxon>
        <taxon>Bacillati</taxon>
        <taxon>Actinomycetota</taxon>
        <taxon>Actinomycetes</taxon>
        <taxon>Mycobacteriales</taxon>
        <taxon>Dietziaceae</taxon>
        <taxon>Dietzia</taxon>
    </lineage>
</organism>
<dbReference type="GO" id="GO:0016787">
    <property type="term" value="F:hydrolase activity"/>
    <property type="evidence" value="ECO:0007669"/>
    <property type="project" value="UniProtKB-KW"/>
</dbReference>